<evidence type="ECO:0000313" key="1">
    <source>
        <dbReference type="EMBL" id="KAF0722345.1"/>
    </source>
</evidence>
<dbReference type="OrthoDB" id="10414254at2759"/>
<protein>
    <submittedName>
        <fullName evidence="1">Uncharacterized protein</fullName>
    </submittedName>
</protein>
<dbReference type="EMBL" id="VUJU01009074">
    <property type="protein sequence ID" value="KAF0722345.1"/>
    <property type="molecule type" value="Genomic_DNA"/>
</dbReference>
<accession>A0A6G0W5N2</accession>
<keyword evidence="2" id="KW-1185">Reference proteome</keyword>
<gene>
    <name evidence="1" type="ORF">FWK35_00024393</name>
</gene>
<organism evidence="1 2">
    <name type="scientific">Aphis craccivora</name>
    <name type="common">Cowpea aphid</name>
    <dbReference type="NCBI Taxonomy" id="307492"/>
    <lineage>
        <taxon>Eukaryota</taxon>
        <taxon>Metazoa</taxon>
        <taxon>Ecdysozoa</taxon>
        <taxon>Arthropoda</taxon>
        <taxon>Hexapoda</taxon>
        <taxon>Insecta</taxon>
        <taxon>Pterygota</taxon>
        <taxon>Neoptera</taxon>
        <taxon>Paraneoptera</taxon>
        <taxon>Hemiptera</taxon>
        <taxon>Sternorrhyncha</taxon>
        <taxon>Aphidomorpha</taxon>
        <taxon>Aphidoidea</taxon>
        <taxon>Aphididae</taxon>
        <taxon>Aphidini</taxon>
        <taxon>Aphis</taxon>
        <taxon>Aphis</taxon>
    </lineage>
</organism>
<name>A0A6G0W5N2_APHCR</name>
<reference evidence="1 2" key="1">
    <citation type="submission" date="2019-08" db="EMBL/GenBank/DDBJ databases">
        <title>Whole genome of Aphis craccivora.</title>
        <authorList>
            <person name="Voronova N.V."/>
            <person name="Shulinski R.S."/>
            <person name="Bandarenka Y.V."/>
            <person name="Zhorov D.G."/>
            <person name="Warner D."/>
        </authorList>
    </citation>
    <scope>NUCLEOTIDE SEQUENCE [LARGE SCALE GENOMIC DNA]</scope>
    <source>
        <strain evidence="1">180601</strain>
        <tissue evidence="1">Whole Body</tissue>
    </source>
</reference>
<evidence type="ECO:0000313" key="2">
    <source>
        <dbReference type="Proteomes" id="UP000478052"/>
    </source>
</evidence>
<feature type="non-terminal residue" evidence="1">
    <location>
        <position position="59"/>
    </location>
</feature>
<dbReference type="AlphaFoldDB" id="A0A6G0W5N2"/>
<proteinExistence type="predicted"/>
<sequence>MKNSFFLYFYYYFLNPIWKRESEQDKLLSRAELITIHGEVFREDTTIETNHVITPINTP</sequence>
<comment type="caution">
    <text evidence="1">The sequence shown here is derived from an EMBL/GenBank/DDBJ whole genome shotgun (WGS) entry which is preliminary data.</text>
</comment>
<dbReference type="Proteomes" id="UP000478052">
    <property type="component" value="Unassembled WGS sequence"/>
</dbReference>